<feature type="domain" description="CCHC-type" evidence="2">
    <location>
        <begin position="355"/>
        <end position="368"/>
    </location>
</feature>
<dbReference type="AlphaFoldDB" id="A0A9X0CLC8"/>
<protein>
    <recommendedName>
        <fullName evidence="2">CCHC-type domain-containing protein</fullName>
    </recommendedName>
</protein>
<evidence type="ECO:0000256" key="1">
    <source>
        <dbReference type="PROSITE-ProRule" id="PRU00047"/>
    </source>
</evidence>
<name>A0A9X0CLC8_9CNID</name>
<keyword evidence="4" id="KW-1185">Reference proteome</keyword>
<gene>
    <name evidence="3" type="ORF">OS493_013072</name>
</gene>
<organism evidence="3 4">
    <name type="scientific">Desmophyllum pertusum</name>
    <dbReference type="NCBI Taxonomy" id="174260"/>
    <lineage>
        <taxon>Eukaryota</taxon>
        <taxon>Metazoa</taxon>
        <taxon>Cnidaria</taxon>
        <taxon>Anthozoa</taxon>
        <taxon>Hexacorallia</taxon>
        <taxon>Scleractinia</taxon>
        <taxon>Caryophylliina</taxon>
        <taxon>Caryophylliidae</taxon>
        <taxon>Desmophyllum</taxon>
    </lineage>
</organism>
<dbReference type="InterPro" id="IPR001878">
    <property type="entry name" value="Znf_CCHC"/>
</dbReference>
<dbReference type="EMBL" id="MU827307">
    <property type="protein sequence ID" value="KAJ7361986.1"/>
    <property type="molecule type" value="Genomic_DNA"/>
</dbReference>
<dbReference type="GO" id="GO:0008270">
    <property type="term" value="F:zinc ion binding"/>
    <property type="evidence" value="ECO:0007669"/>
    <property type="project" value="UniProtKB-KW"/>
</dbReference>
<comment type="caution">
    <text evidence="3">The sequence shown here is derived from an EMBL/GenBank/DDBJ whole genome shotgun (WGS) entry which is preliminary data.</text>
</comment>
<dbReference type="Proteomes" id="UP001163046">
    <property type="component" value="Unassembled WGS sequence"/>
</dbReference>
<dbReference type="OrthoDB" id="5983529at2759"/>
<keyword evidence="1" id="KW-0862">Zinc</keyword>
<proteinExistence type="predicted"/>
<evidence type="ECO:0000259" key="2">
    <source>
        <dbReference type="PROSITE" id="PS50158"/>
    </source>
</evidence>
<sequence>MAEDAKNQRRAAKSRFTRKLTELMKSIDDDKGVEIVKRNYDELTEAWRNAAKHSEAMEQYIRYAAAKVTKEMTVKQEVELAKKDFDKTQRMINQAFIKRSTAEAVFKTLVDETVHLLDMCDGDKDSIPAIRKVQQALETSLADCKAANDKYFEFLNREEALLEVGWILFVQKRYNQVTDKIESHVAKVSPESRRQSIDEARQKEEDKRFIEFVKIVDSGYQDLMRISLEKEITTTSSIIEKRLPPDVRKDWAKLVSSNTSSVDKKDKFPSLLKFLLNQKRAIEYDSADLRKSVQQSVNHINTEVEEVDENDQLSRQRVAGVFFTITLNTKTGECRLYLPKTWEERMDMPREKRACWSCFKIGHRIRDC</sequence>
<evidence type="ECO:0000313" key="4">
    <source>
        <dbReference type="Proteomes" id="UP001163046"/>
    </source>
</evidence>
<evidence type="ECO:0000313" key="3">
    <source>
        <dbReference type="EMBL" id="KAJ7361986.1"/>
    </source>
</evidence>
<dbReference type="PROSITE" id="PS50158">
    <property type="entry name" value="ZF_CCHC"/>
    <property type="match status" value="1"/>
</dbReference>
<keyword evidence="1" id="KW-0479">Metal-binding</keyword>
<dbReference type="GO" id="GO:0003676">
    <property type="term" value="F:nucleic acid binding"/>
    <property type="evidence" value="ECO:0007669"/>
    <property type="project" value="InterPro"/>
</dbReference>
<reference evidence="3" key="1">
    <citation type="submission" date="2023-01" db="EMBL/GenBank/DDBJ databases">
        <title>Genome assembly of the deep-sea coral Lophelia pertusa.</title>
        <authorList>
            <person name="Herrera S."/>
            <person name="Cordes E."/>
        </authorList>
    </citation>
    <scope>NUCLEOTIDE SEQUENCE</scope>
    <source>
        <strain evidence="3">USNM1676648</strain>
        <tissue evidence="3">Polyp</tissue>
    </source>
</reference>
<keyword evidence="1" id="KW-0863">Zinc-finger</keyword>
<accession>A0A9X0CLC8</accession>